<dbReference type="EMBL" id="CP031517">
    <property type="protein sequence ID" value="QOS39397.1"/>
    <property type="molecule type" value="Genomic_DNA"/>
</dbReference>
<gene>
    <name evidence="1" type="ORF">DYE49_02565</name>
</gene>
<organism evidence="1 2">
    <name type="scientific">Treponema rectale</name>
    <dbReference type="NCBI Taxonomy" id="744512"/>
    <lineage>
        <taxon>Bacteria</taxon>
        <taxon>Pseudomonadati</taxon>
        <taxon>Spirochaetota</taxon>
        <taxon>Spirochaetia</taxon>
        <taxon>Spirochaetales</taxon>
        <taxon>Treponemataceae</taxon>
        <taxon>Treponema</taxon>
    </lineage>
</organism>
<protein>
    <recommendedName>
        <fullName evidence="3">Transcriptional regulator, AbiEi antitoxin, Type IV TA system</fullName>
    </recommendedName>
</protein>
<sequence>MILSTNIILDRLKDYANPFGKMGRLVKEGKLIPLTKGLYEDNLNASGVYLANAIYGPSYISFNYALSYYGLIPEAVYDFTSATTEKKKKKSFTNRFGTFTYRDVPVDIYPYGVNLIQEGEYSFLIASREKALCDKLYELSPVKNQKELEKLLFNDMRIDETEFDKLDREDIYFLAPKYHCSNLKHLNSYLRRRCHE</sequence>
<name>A0A7M1XJ22_9SPIR</name>
<reference evidence="1 2" key="1">
    <citation type="submission" date="2018-08" db="EMBL/GenBank/DDBJ databases">
        <title>The first complete genome of Treponema rectale (CHPAT), a commensal spirochete of the bovine rectum.</title>
        <authorList>
            <person name="Staton G.J."/>
            <person name="Clegg S.R."/>
            <person name="Carter S.D."/>
            <person name="Radford A.D."/>
            <person name="Darby A."/>
            <person name="Hall N."/>
            <person name="Birtles R.J."/>
            <person name="Evans N.J."/>
        </authorList>
    </citation>
    <scope>NUCLEOTIDE SEQUENCE [LARGE SCALE GENOMIC DNA]</scope>
    <source>
        <strain evidence="1 2">CHPA</strain>
    </source>
</reference>
<proteinExistence type="predicted"/>
<accession>A0A7M1XJ22</accession>
<dbReference type="KEGG" id="trc:DYE49_02565"/>
<evidence type="ECO:0008006" key="3">
    <source>
        <dbReference type="Google" id="ProtNLM"/>
    </source>
</evidence>
<dbReference type="Proteomes" id="UP000593591">
    <property type="component" value="Chromosome"/>
</dbReference>
<evidence type="ECO:0000313" key="1">
    <source>
        <dbReference type="EMBL" id="QOS39397.1"/>
    </source>
</evidence>
<dbReference type="AlphaFoldDB" id="A0A7M1XJ22"/>
<evidence type="ECO:0000313" key="2">
    <source>
        <dbReference type="Proteomes" id="UP000593591"/>
    </source>
</evidence>